<evidence type="ECO:0000313" key="3">
    <source>
        <dbReference type="Proteomes" id="UP000593563"/>
    </source>
</evidence>
<organism evidence="2 3">
    <name type="scientific">Apium graveolens</name>
    <name type="common">Celery</name>
    <dbReference type="NCBI Taxonomy" id="4045"/>
    <lineage>
        <taxon>Eukaryota</taxon>
        <taxon>Viridiplantae</taxon>
        <taxon>Streptophyta</taxon>
        <taxon>Embryophyta</taxon>
        <taxon>Tracheophyta</taxon>
        <taxon>Spermatophyta</taxon>
        <taxon>Magnoliopsida</taxon>
        <taxon>eudicotyledons</taxon>
        <taxon>Gunneridae</taxon>
        <taxon>Pentapetalae</taxon>
        <taxon>asterids</taxon>
        <taxon>campanulids</taxon>
        <taxon>Apiales</taxon>
        <taxon>Apiaceae</taxon>
        <taxon>Apioideae</taxon>
        <taxon>apioid superclade</taxon>
        <taxon>Apieae</taxon>
        <taxon>Apium</taxon>
    </lineage>
</organism>
<feature type="non-terminal residue" evidence="2">
    <location>
        <position position="1"/>
    </location>
</feature>
<dbReference type="AlphaFoldDB" id="A0A6L5B9M7"/>
<dbReference type="InterPro" id="IPR012340">
    <property type="entry name" value="NA-bd_OB-fold"/>
</dbReference>
<dbReference type="Gene3D" id="2.40.50.140">
    <property type="entry name" value="Nucleic acid-binding proteins"/>
    <property type="match status" value="1"/>
</dbReference>
<feature type="region of interest" description="Disordered" evidence="1">
    <location>
        <begin position="222"/>
        <end position="256"/>
    </location>
</feature>
<dbReference type="EMBL" id="WRXP01003853">
    <property type="protein sequence ID" value="KAF1001547.1"/>
    <property type="molecule type" value="Genomic_DNA"/>
</dbReference>
<evidence type="ECO:0000256" key="1">
    <source>
        <dbReference type="SAM" id="MobiDB-lite"/>
    </source>
</evidence>
<name>A0A6L5B9M7_APIGR</name>
<comment type="caution">
    <text evidence="2">The sequence shown here is derived from an EMBL/GenBank/DDBJ whole genome shotgun (WGS) entry which is preliminary data.</text>
</comment>
<dbReference type="SUPFAM" id="SSF50249">
    <property type="entry name" value="Nucleic acid-binding proteins"/>
    <property type="match status" value="1"/>
</dbReference>
<protein>
    <recommendedName>
        <fullName evidence="4">DUF223 domain-containing protein</fullName>
    </recommendedName>
</protein>
<proteinExistence type="predicted"/>
<evidence type="ECO:0008006" key="4">
    <source>
        <dbReference type="Google" id="ProtNLM"/>
    </source>
</evidence>
<accession>A0A6L5B9M7</accession>
<dbReference type="Proteomes" id="UP000593563">
    <property type="component" value="Unassembled WGS sequence"/>
</dbReference>
<evidence type="ECO:0000313" key="2">
    <source>
        <dbReference type="EMBL" id="KAF1001547.1"/>
    </source>
</evidence>
<sequence>MTYIHLSELRGDDEDWVIRVRIWRMWESVSTKDGSLISVDMILIDEISVTSTITLWGNLGELLDLTSYTQDGGPYVIVVSSVTSKKPKTLNTFINIYRIAFDSLICFTRFLSFATTSGSKIYVNLDVGHVSSIRERFSALSLKVIPIEGATVARIPPEEAMFINRMTVGSSGKCYICCLNMFVVPTFQAGGDLMESHTDDGNVPEGDKTRKRVLSPVIKNATENSGDRLSAINKDAAENRSGPVINDTPGNCSGDP</sequence>
<keyword evidence="3" id="KW-1185">Reference proteome</keyword>
<gene>
    <name evidence="2" type="ORF">AG4045_006996</name>
</gene>
<reference evidence="2" key="1">
    <citation type="submission" date="2020-01" db="EMBL/GenBank/DDBJ databases">
        <title>The Celery Genome Sequence Reveals Sequential Paleo-tetraploidization, Resistance Gene Elimination, Karyotype Evolution, and Functional Innovation in Apiales.</title>
        <authorList>
            <person name="Song X."/>
        </authorList>
    </citation>
    <scope>NUCLEOTIDE SEQUENCE</scope>
    <source>
        <tissue evidence="2">Leaf</tissue>
    </source>
</reference>